<evidence type="ECO:0000313" key="2">
    <source>
        <dbReference type="Proteomes" id="UP000464661"/>
    </source>
</evidence>
<protein>
    <submittedName>
        <fullName evidence="1">Uncharacterized protein</fullName>
    </submittedName>
</protein>
<organism evidence="1 2">
    <name type="scientific">Pseudomonas putida</name>
    <name type="common">Arthrobacter siderocapsulatus</name>
    <dbReference type="NCBI Taxonomy" id="303"/>
    <lineage>
        <taxon>Bacteria</taxon>
        <taxon>Pseudomonadati</taxon>
        <taxon>Pseudomonadota</taxon>
        <taxon>Gammaproteobacteria</taxon>
        <taxon>Pseudomonadales</taxon>
        <taxon>Pseudomonadaceae</taxon>
        <taxon>Pseudomonas</taxon>
    </lineage>
</organism>
<dbReference type="Proteomes" id="UP000464661">
    <property type="component" value="Chromosome"/>
</dbReference>
<evidence type="ECO:0000313" key="1">
    <source>
        <dbReference type="EMBL" id="BBU46956.1"/>
    </source>
</evidence>
<name>A0A7U6RFR1_PSEPU</name>
<proteinExistence type="predicted"/>
<sequence>MPTAQAFQSFTASVFPSQSTETVIAKQPVLAEYGRELRNAISQLPPEATRSLLGEYGQASPALITSIEGSILDREFAHERAAQQADVSQDWLTAADAHGTGINESAAAADDTWNMNP</sequence>
<dbReference type="RefSeq" id="WP_019097462.1">
    <property type="nucleotide sequence ID" value="NZ_AP022324.1"/>
</dbReference>
<reference evidence="1 2" key="1">
    <citation type="submission" date="2020-01" db="EMBL/GenBank/DDBJ databases">
        <title>Complete Genome Sequence of Pseudomonas putida Strain TS312, Harboring the HdtS type N-acyl-homoserine Lactone Synthase, Isolated from a Paper Mill.</title>
        <authorList>
            <person name="Hosoe A."/>
            <person name="Suenaga T."/>
            <person name="Sugi T."/>
            <person name="Izumi T."/>
            <person name="Nagai N."/>
            <person name="Terada A."/>
        </authorList>
    </citation>
    <scope>NUCLEOTIDE SEQUENCE [LARGE SCALE GENOMIC DNA]</scope>
    <source>
        <strain evidence="1 2">TS312</strain>
    </source>
</reference>
<dbReference type="AlphaFoldDB" id="A0A7U6RFR1"/>
<accession>A0A7U6RFR1</accession>
<dbReference type="EMBL" id="AP022324">
    <property type="protein sequence ID" value="BBU46956.1"/>
    <property type="molecule type" value="Genomic_DNA"/>
</dbReference>
<gene>
    <name evidence="1" type="ORF">PPTS312_48710</name>
</gene>